<dbReference type="Proteomes" id="UP000029093">
    <property type="component" value="Unassembled WGS sequence"/>
</dbReference>
<evidence type="ECO:0008006" key="5">
    <source>
        <dbReference type="Google" id="ProtNLM"/>
    </source>
</evidence>
<evidence type="ECO:0000259" key="2">
    <source>
        <dbReference type="Pfam" id="PF11795"/>
    </source>
</evidence>
<protein>
    <recommendedName>
        <fullName evidence="5">Wadjet protein JetD C-terminal domain-containing protein</fullName>
    </recommendedName>
</protein>
<feature type="domain" description="Wadjet protein JetD C-terminal" evidence="1">
    <location>
        <begin position="203"/>
        <end position="394"/>
    </location>
</feature>
<dbReference type="GeneID" id="303203447"/>
<dbReference type="Pfam" id="PF11795">
    <property type="entry name" value="DUF3322"/>
    <property type="match status" value="1"/>
</dbReference>
<organism evidence="3 4">
    <name type="scientific">Bifidobacterium boum</name>
    <dbReference type="NCBI Taxonomy" id="78343"/>
    <lineage>
        <taxon>Bacteria</taxon>
        <taxon>Bacillati</taxon>
        <taxon>Actinomycetota</taxon>
        <taxon>Actinomycetes</taxon>
        <taxon>Bifidobacteriales</taxon>
        <taxon>Bifidobacteriaceae</taxon>
        <taxon>Bifidobacterium</taxon>
    </lineage>
</organism>
<dbReference type="AlphaFoldDB" id="A0A086ZQI1"/>
<dbReference type="OrthoDB" id="322908at2"/>
<dbReference type="RefSeq" id="WP_051616864.1">
    <property type="nucleotide sequence ID" value="NZ_JGYQ01000006.1"/>
</dbReference>
<proteinExistence type="predicted"/>
<feature type="domain" description="DUF3322" evidence="2">
    <location>
        <begin position="26"/>
        <end position="187"/>
    </location>
</feature>
<dbReference type="InterPro" id="IPR024534">
    <property type="entry name" value="JetD_C"/>
</dbReference>
<dbReference type="InterPro" id="IPR024537">
    <property type="entry name" value="DUF3322"/>
</dbReference>
<dbReference type="EMBL" id="JGYQ01000006">
    <property type="protein sequence ID" value="KFI48781.1"/>
    <property type="molecule type" value="Genomic_DNA"/>
</dbReference>
<evidence type="ECO:0000313" key="4">
    <source>
        <dbReference type="Proteomes" id="UP000029093"/>
    </source>
</evidence>
<dbReference type="InterPro" id="IPR014544">
    <property type="entry name" value="UCP028408"/>
</dbReference>
<dbReference type="Pfam" id="PF09983">
    <property type="entry name" value="JetD_C"/>
    <property type="match status" value="1"/>
</dbReference>
<accession>A0A086ZQI1</accession>
<dbReference type="PIRSF" id="PIRSF028408">
    <property type="entry name" value="UCP028408"/>
    <property type="match status" value="1"/>
</dbReference>
<gene>
    <name evidence="3" type="ORF">BBOU_0243</name>
</gene>
<keyword evidence="4" id="KW-1185">Reference proteome</keyword>
<reference evidence="3 4" key="1">
    <citation type="submission" date="2014-03" db="EMBL/GenBank/DDBJ databases">
        <title>Genomics of Bifidobacteria.</title>
        <authorList>
            <person name="Ventura M."/>
            <person name="Milani C."/>
            <person name="Lugli G.A."/>
        </authorList>
    </citation>
    <scope>NUCLEOTIDE SEQUENCE [LARGE SCALE GENOMIC DNA]</scope>
    <source>
        <strain evidence="3 4">LMG 10736</strain>
    </source>
</reference>
<comment type="caution">
    <text evidence="3">The sequence shown here is derived from an EMBL/GenBank/DDBJ whole genome shotgun (WGS) entry which is preliminary data.</text>
</comment>
<evidence type="ECO:0000259" key="1">
    <source>
        <dbReference type="Pfam" id="PF09983"/>
    </source>
</evidence>
<sequence>MAGSRARGVDAAKAPEAIRSIVTTYLARHRYDAVPSWPLMFAVRWPDQRTLTTQAPDWHRANNALREWARRCGCATTEKNRLMVTPVALIDTVGVTDEATALRVVGEQAARRYRKARERIDRLVGELDVSRETASVVANMLDRESDTDFTLAIQAARFFATHDVSGMTPRQVPLAGFSAKWLDQTHAKRRGAICTLCGKDSLGLSERSVELRMRWLDPADADKPEMIVTTPWQPGGERDICYVIIVENKDTYLGMPAIRDGLCVWGAGRAIEASISLLPWLGTSGERGRETHVVYWGDMDADGLEILDAVRQAGVRCRSLFMDAEAYRRYSWFGTNLKPEGTPIATREPKATPMLDPSERELYQMVCGADPSSRPDHLRVEQERIPLADAVNALHSLGWPIINHQHQETR</sequence>
<evidence type="ECO:0000313" key="3">
    <source>
        <dbReference type="EMBL" id="KFI48781.1"/>
    </source>
</evidence>
<name>A0A086ZQI1_9BIFI</name>